<dbReference type="PANTHER" id="PTHR46558:SF11">
    <property type="entry name" value="HTH-TYPE TRANSCRIPTIONAL REGULATOR XRE"/>
    <property type="match status" value="1"/>
</dbReference>
<dbReference type="Pfam" id="PF01381">
    <property type="entry name" value="HTH_3"/>
    <property type="match status" value="1"/>
</dbReference>
<dbReference type="PROSITE" id="PS50943">
    <property type="entry name" value="HTH_CROC1"/>
    <property type="match status" value="1"/>
</dbReference>
<keyword evidence="4" id="KW-1185">Reference proteome</keyword>
<dbReference type="InterPro" id="IPR001387">
    <property type="entry name" value="Cro/C1-type_HTH"/>
</dbReference>
<dbReference type="RefSeq" id="WP_090554687.1">
    <property type="nucleotide sequence ID" value="NZ_FNFP01000010.1"/>
</dbReference>
<name>A0A1G9I1T9_9FIRM</name>
<dbReference type="EMBL" id="FNFP01000010">
    <property type="protein sequence ID" value="SDL19208.1"/>
    <property type="molecule type" value="Genomic_DNA"/>
</dbReference>
<dbReference type="CDD" id="cd00093">
    <property type="entry name" value="HTH_XRE"/>
    <property type="match status" value="1"/>
</dbReference>
<dbReference type="InterPro" id="IPR010982">
    <property type="entry name" value="Lambda_DNA-bd_dom_sf"/>
</dbReference>
<accession>A0A1G9I1T9</accession>
<feature type="domain" description="HTH cro/C1-type" evidence="2">
    <location>
        <begin position="7"/>
        <end position="61"/>
    </location>
</feature>
<gene>
    <name evidence="3" type="ORF">SAMN05660472_02773</name>
</gene>
<dbReference type="OrthoDB" id="1928139at2"/>
<dbReference type="SUPFAM" id="SSF47413">
    <property type="entry name" value="lambda repressor-like DNA-binding domains"/>
    <property type="match status" value="1"/>
</dbReference>
<dbReference type="Proteomes" id="UP000198718">
    <property type="component" value="Unassembled WGS sequence"/>
</dbReference>
<organism evidence="3 4">
    <name type="scientific">Natronincola ferrireducens</name>
    <dbReference type="NCBI Taxonomy" id="393762"/>
    <lineage>
        <taxon>Bacteria</taxon>
        <taxon>Bacillati</taxon>
        <taxon>Bacillota</taxon>
        <taxon>Clostridia</taxon>
        <taxon>Peptostreptococcales</taxon>
        <taxon>Natronincolaceae</taxon>
        <taxon>Natronincola</taxon>
    </lineage>
</organism>
<dbReference type="SMART" id="SM00530">
    <property type="entry name" value="HTH_XRE"/>
    <property type="match status" value="1"/>
</dbReference>
<dbReference type="PANTHER" id="PTHR46558">
    <property type="entry name" value="TRACRIPTIONAL REGULATORY PROTEIN-RELATED-RELATED"/>
    <property type="match status" value="1"/>
</dbReference>
<dbReference type="GO" id="GO:0003677">
    <property type="term" value="F:DNA binding"/>
    <property type="evidence" value="ECO:0007669"/>
    <property type="project" value="UniProtKB-KW"/>
</dbReference>
<evidence type="ECO:0000313" key="4">
    <source>
        <dbReference type="Proteomes" id="UP000198718"/>
    </source>
</evidence>
<evidence type="ECO:0000313" key="3">
    <source>
        <dbReference type="EMBL" id="SDL19208.1"/>
    </source>
</evidence>
<proteinExistence type="predicted"/>
<protein>
    <submittedName>
        <fullName evidence="3">DNA-binding transcriptional regulator, XRE-family HTH domain</fullName>
    </submittedName>
</protein>
<evidence type="ECO:0000259" key="2">
    <source>
        <dbReference type="PROSITE" id="PS50943"/>
    </source>
</evidence>
<reference evidence="3 4" key="1">
    <citation type="submission" date="2016-10" db="EMBL/GenBank/DDBJ databases">
        <authorList>
            <person name="de Groot N.N."/>
        </authorList>
    </citation>
    <scope>NUCLEOTIDE SEQUENCE [LARGE SCALE GENOMIC DNA]</scope>
    <source>
        <strain evidence="3 4">DSM 18346</strain>
    </source>
</reference>
<evidence type="ECO:0000256" key="1">
    <source>
        <dbReference type="ARBA" id="ARBA00023125"/>
    </source>
</evidence>
<dbReference type="Gene3D" id="1.10.260.40">
    <property type="entry name" value="lambda repressor-like DNA-binding domains"/>
    <property type="match status" value="1"/>
</dbReference>
<sequence length="159" mass="18328">MKLPSILKELRAEKGLTQDELSNKLSINRATYAHYETGRRQPDAETLQLLADCFSVSVDYLLGRTDVKNPDKFKSNYQHSKEDLEKLNVLTSKDEKEIEKKISEIKESLTKQDGLMLSGEPASEEALESILDALEYGMRQAKRINKKYTPKKYRKEDKE</sequence>
<keyword evidence="1 3" id="KW-0238">DNA-binding</keyword>
<dbReference type="AlphaFoldDB" id="A0A1G9I1T9"/>
<dbReference type="STRING" id="393762.SAMN05660472_02773"/>